<dbReference type="AlphaFoldDB" id="A0AAE3GJ66"/>
<protein>
    <submittedName>
        <fullName evidence="3">CBS domain-containing protein</fullName>
    </submittedName>
</protein>
<comment type="caution">
    <text evidence="3">The sequence shown here is derived from an EMBL/GenBank/DDBJ whole genome shotgun (WGS) entry which is preliminary data.</text>
</comment>
<keyword evidence="1" id="KW-0129">CBS domain</keyword>
<dbReference type="Pfam" id="PF00571">
    <property type="entry name" value="CBS"/>
    <property type="match status" value="1"/>
</dbReference>
<evidence type="ECO:0000313" key="4">
    <source>
        <dbReference type="Proteomes" id="UP001206128"/>
    </source>
</evidence>
<dbReference type="SUPFAM" id="SSF54631">
    <property type="entry name" value="CBS-domain pair"/>
    <property type="match status" value="1"/>
</dbReference>
<evidence type="ECO:0000313" key="3">
    <source>
        <dbReference type="EMBL" id="MCP2167113.1"/>
    </source>
</evidence>
<reference evidence="3" key="1">
    <citation type="submission" date="2022-06" db="EMBL/GenBank/DDBJ databases">
        <title>Genomic Encyclopedia of Archaeal and Bacterial Type Strains, Phase II (KMG-II): from individual species to whole genera.</title>
        <authorList>
            <person name="Goeker M."/>
        </authorList>
    </citation>
    <scope>NUCLEOTIDE SEQUENCE</scope>
    <source>
        <strain evidence="3">DSM 43935</strain>
    </source>
</reference>
<accession>A0AAE3GJ66</accession>
<name>A0AAE3GJ66_9PSEU</name>
<gene>
    <name evidence="3" type="ORF">LX83_003986</name>
</gene>
<dbReference type="Gene3D" id="3.10.580.10">
    <property type="entry name" value="CBS-domain"/>
    <property type="match status" value="1"/>
</dbReference>
<sequence>MDEVVLDIERMRDLLISPPIALQVLKRDQVRKVDARSQIADALALVKEHDISQLPVYDDGSFQGLLTTNAIARWLATQSTDHAGLAETAPVSEVLKFAEPHESARLCGRHTTVLHVLDLLAPSSPGAHPVTAVIISHSGKFTEQPLGIVVAQDLPRLYASIR</sequence>
<keyword evidence="4" id="KW-1185">Reference proteome</keyword>
<feature type="domain" description="CBS" evidence="2">
    <location>
        <begin position="25"/>
        <end position="82"/>
    </location>
</feature>
<evidence type="ECO:0000259" key="2">
    <source>
        <dbReference type="PROSITE" id="PS51371"/>
    </source>
</evidence>
<organism evidence="3 4">
    <name type="scientific">Goodfellowiella coeruleoviolacea</name>
    <dbReference type="NCBI Taxonomy" id="334858"/>
    <lineage>
        <taxon>Bacteria</taxon>
        <taxon>Bacillati</taxon>
        <taxon>Actinomycetota</taxon>
        <taxon>Actinomycetes</taxon>
        <taxon>Pseudonocardiales</taxon>
        <taxon>Pseudonocardiaceae</taxon>
        <taxon>Goodfellowiella</taxon>
    </lineage>
</organism>
<dbReference type="SMART" id="SM00116">
    <property type="entry name" value="CBS"/>
    <property type="match status" value="1"/>
</dbReference>
<dbReference type="InterPro" id="IPR046342">
    <property type="entry name" value="CBS_dom_sf"/>
</dbReference>
<dbReference type="PROSITE" id="PS51371">
    <property type="entry name" value="CBS"/>
    <property type="match status" value="1"/>
</dbReference>
<evidence type="ECO:0000256" key="1">
    <source>
        <dbReference type="PROSITE-ProRule" id="PRU00703"/>
    </source>
</evidence>
<proteinExistence type="predicted"/>
<dbReference type="Proteomes" id="UP001206128">
    <property type="component" value="Unassembled WGS sequence"/>
</dbReference>
<dbReference type="EMBL" id="JAMTCK010000009">
    <property type="protein sequence ID" value="MCP2167113.1"/>
    <property type="molecule type" value="Genomic_DNA"/>
</dbReference>
<dbReference type="InterPro" id="IPR000644">
    <property type="entry name" value="CBS_dom"/>
</dbReference>